<dbReference type="Pfam" id="PF01066">
    <property type="entry name" value="CDP-OH_P_transf"/>
    <property type="match status" value="1"/>
</dbReference>
<accession>A0A3G4ZLE5</accession>
<evidence type="ECO:0000313" key="3">
    <source>
        <dbReference type="EMBL" id="AYV75656.1"/>
    </source>
</evidence>
<keyword evidence="2" id="KW-0812">Transmembrane</keyword>
<protein>
    <submittedName>
        <fullName evidence="3">CDP-alcohol phosphatidyltransferase</fullName>
    </submittedName>
</protein>
<feature type="transmembrane region" description="Helical" evidence="2">
    <location>
        <begin position="184"/>
        <end position="204"/>
    </location>
</feature>
<dbReference type="GO" id="GO:0016780">
    <property type="term" value="F:phosphotransferase activity, for other substituted phosphate groups"/>
    <property type="evidence" value="ECO:0007669"/>
    <property type="project" value="InterPro"/>
</dbReference>
<sequence>MKKLPNHLDGPVDNWIIDVVEYTTPFFYNIGFTPNGITTLSLLMGLLSIGQFRISNYWSAAIFYFLSYYFDCADGYMARKYKMVTNFGDYYDHVKDILIGGILIYMLWVKYSEYNATVRIIMLIAILVLLYMSLMYLGCQEIYYNRGNESSSLNFATSLCPIDKTTARTVEESDISDILSLTRFFSPATFTLWICFMMILCGYLDPV</sequence>
<keyword evidence="1 3" id="KW-0808">Transferase</keyword>
<name>A0A3G4ZLE5_9VIRU</name>
<keyword evidence="2" id="KW-1133">Transmembrane helix</keyword>
<gene>
    <name evidence="3" type="ORF">Terrestrivirus2_164</name>
</gene>
<dbReference type="InterPro" id="IPR048254">
    <property type="entry name" value="CDP_ALCOHOL_P_TRANSF_CS"/>
</dbReference>
<dbReference type="GO" id="GO:0008654">
    <property type="term" value="P:phospholipid biosynthetic process"/>
    <property type="evidence" value="ECO:0007669"/>
    <property type="project" value="InterPro"/>
</dbReference>
<feature type="transmembrane region" description="Helical" evidence="2">
    <location>
        <begin position="54"/>
        <end position="70"/>
    </location>
</feature>
<dbReference type="EMBL" id="MK071980">
    <property type="protein sequence ID" value="AYV75656.1"/>
    <property type="molecule type" value="Genomic_DNA"/>
</dbReference>
<proteinExistence type="predicted"/>
<evidence type="ECO:0000256" key="1">
    <source>
        <dbReference type="ARBA" id="ARBA00022679"/>
    </source>
</evidence>
<feature type="transmembrane region" description="Helical" evidence="2">
    <location>
        <begin position="26"/>
        <end position="47"/>
    </location>
</feature>
<feature type="transmembrane region" description="Helical" evidence="2">
    <location>
        <begin position="120"/>
        <end position="138"/>
    </location>
</feature>
<evidence type="ECO:0000256" key="2">
    <source>
        <dbReference type="SAM" id="Phobius"/>
    </source>
</evidence>
<dbReference type="InterPro" id="IPR043130">
    <property type="entry name" value="CDP-OH_PTrfase_TM_dom"/>
</dbReference>
<keyword evidence="2" id="KW-0472">Membrane</keyword>
<dbReference type="PROSITE" id="PS00379">
    <property type="entry name" value="CDP_ALCOHOL_P_TRANSF"/>
    <property type="match status" value="1"/>
</dbReference>
<dbReference type="Gene3D" id="1.20.120.1760">
    <property type="match status" value="1"/>
</dbReference>
<dbReference type="InterPro" id="IPR000462">
    <property type="entry name" value="CDP-OH_P_trans"/>
</dbReference>
<dbReference type="GO" id="GO:0016020">
    <property type="term" value="C:membrane"/>
    <property type="evidence" value="ECO:0007669"/>
    <property type="project" value="InterPro"/>
</dbReference>
<organism evidence="3">
    <name type="scientific">Terrestrivirus sp</name>
    <dbReference type="NCBI Taxonomy" id="2487775"/>
    <lineage>
        <taxon>Viruses</taxon>
        <taxon>Varidnaviria</taxon>
        <taxon>Bamfordvirae</taxon>
        <taxon>Nucleocytoviricota</taxon>
        <taxon>Megaviricetes</taxon>
        <taxon>Imitervirales</taxon>
        <taxon>Mimiviridae</taxon>
        <taxon>Klosneuvirinae</taxon>
    </lineage>
</organism>
<reference evidence="3" key="1">
    <citation type="submission" date="2018-10" db="EMBL/GenBank/DDBJ databases">
        <title>Hidden diversity of soil giant viruses.</title>
        <authorList>
            <person name="Schulz F."/>
            <person name="Alteio L."/>
            <person name="Goudeau D."/>
            <person name="Ryan E.M."/>
            <person name="Malmstrom R.R."/>
            <person name="Blanchard J."/>
            <person name="Woyke T."/>
        </authorList>
    </citation>
    <scope>NUCLEOTIDE SEQUENCE</scope>
    <source>
        <strain evidence="3">TEV1</strain>
    </source>
</reference>